<dbReference type="PATRIC" id="fig|582680.6.peg.3667"/>
<organism evidence="3 4">
    <name type="scientific">Microbacterium azadirachtae</name>
    <dbReference type="NCBI Taxonomy" id="582680"/>
    <lineage>
        <taxon>Bacteria</taxon>
        <taxon>Bacillati</taxon>
        <taxon>Actinomycetota</taxon>
        <taxon>Actinomycetes</taxon>
        <taxon>Micrococcales</taxon>
        <taxon>Microbacteriaceae</taxon>
        <taxon>Microbacterium</taxon>
    </lineage>
</organism>
<dbReference type="Gene3D" id="3.40.630.30">
    <property type="match status" value="1"/>
</dbReference>
<protein>
    <submittedName>
        <fullName evidence="3">Mycothiol acetyltransferase</fullName>
        <ecNumber evidence="3">2.3.1.189</ecNumber>
    </submittedName>
</protein>
<dbReference type="PANTHER" id="PTHR13947">
    <property type="entry name" value="GNAT FAMILY N-ACETYLTRANSFERASE"/>
    <property type="match status" value="1"/>
</dbReference>
<dbReference type="InterPro" id="IPR050769">
    <property type="entry name" value="NAT_camello-type"/>
</dbReference>
<keyword evidence="1 3" id="KW-0808">Transferase</keyword>
<dbReference type="CDD" id="cd04301">
    <property type="entry name" value="NAT_SF"/>
    <property type="match status" value="1"/>
</dbReference>
<sequence length="201" mass="21989">MELSDVAITAGIPRGQRPRVARLYWQAFHQKLRPALSDERRAIPYLESQLADDRVVCAHADGTVIGAVGFALRGRAAVGFSFAELRARYSTFTAPVRALLLGVLERRAHPGSLLLDGISVAPEARGLGVGTALLAHVRRLARDERMDAVRLSVVDTNPRARDLYQRLGYVAEGSASIGPLRRLYGFRTATEMVLSLEGKRS</sequence>
<name>A0A0F0LGP2_9MICO</name>
<dbReference type="InterPro" id="IPR000182">
    <property type="entry name" value="GNAT_dom"/>
</dbReference>
<dbReference type="EC" id="2.3.1.189" evidence="3"/>
<feature type="domain" description="N-acetyltransferase" evidence="2">
    <location>
        <begin position="1"/>
        <end position="197"/>
    </location>
</feature>
<dbReference type="GO" id="GO:0008080">
    <property type="term" value="F:N-acetyltransferase activity"/>
    <property type="evidence" value="ECO:0007669"/>
    <property type="project" value="InterPro"/>
</dbReference>
<dbReference type="SUPFAM" id="SSF55729">
    <property type="entry name" value="Acyl-CoA N-acyltransferases (Nat)"/>
    <property type="match status" value="1"/>
</dbReference>
<proteinExistence type="predicted"/>
<dbReference type="AlphaFoldDB" id="A0A0F0LGP2"/>
<evidence type="ECO:0000256" key="1">
    <source>
        <dbReference type="ARBA" id="ARBA00022679"/>
    </source>
</evidence>
<dbReference type="Pfam" id="PF00583">
    <property type="entry name" value="Acetyltransf_1"/>
    <property type="match status" value="1"/>
</dbReference>
<dbReference type="EMBL" id="JYIX01000039">
    <property type="protein sequence ID" value="KJL31460.1"/>
    <property type="molecule type" value="Genomic_DNA"/>
</dbReference>
<evidence type="ECO:0000313" key="3">
    <source>
        <dbReference type="EMBL" id="KJL31460.1"/>
    </source>
</evidence>
<dbReference type="RefSeq" id="WP_045273573.1">
    <property type="nucleotide sequence ID" value="NZ_JYIX01000039.1"/>
</dbReference>
<dbReference type="Proteomes" id="UP000033740">
    <property type="component" value="Unassembled WGS sequence"/>
</dbReference>
<dbReference type="InterPro" id="IPR016181">
    <property type="entry name" value="Acyl_CoA_acyltransferase"/>
</dbReference>
<dbReference type="PANTHER" id="PTHR13947:SF37">
    <property type="entry name" value="LD18367P"/>
    <property type="match status" value="1"/>
</dbReference>
<evidence type="ECO:0000313" key="4">
    <source>
        <dbReference type="Proteomes" id="UP000033740"/>
    </source>
</evidence>
<dbReference type="STRING" id="582680.RS86_03583"/>
<dbReference type="PROSITE" id="PS51186">
    <property type="entry name" value="GNAT"/>
    <property type="match status" value="1"/>
</dbReference>
<keyword evidence="3" id="KW-0012">Acyltransferase</keyword>
<dbReference type="GO" id="GO:0035447">
    <property type="term" value="F:mycothiol synthase activity"/>
    <property type="evidence" value="ECO:0007669"/>
    <property type="project" value="UniProtKB-EC"/>
</dbReference>
<gene>
    <name evidence="3" type="primary">mshD_5</name>
    <name evidence="3" type="ORF">RS86_03583</name>
</gene>
<reference evidence="3 4" key="1">
    <citation type="submission" date="2015-02" db="EMBL/GenBank/DDBJ databases">
        <title>Draft genome sequences of ten Microbacterium spp. with emphasis on heavy metal contaminated environments.</title>
        <authorList>
            <person name="Corretto E."/>
        </authorList>
    </citation>
    <scope>NUCLEOTIDE SEQUENCE [LARGE SCALE GENOMIC DNA]</scope>
    <source>
        <strain evidence="3 4">ARN176</strain>
    </source>
</reference>
<keyword evidence="4" id="KW-1185">Reference proteome</keyword>
<accession>A0A0F0LGP2</accession>
<comment type="caution">
    <text evidence="3">The sequence shown here is derived from an EMBL/GenBank/DDBJ whole genome shotgun (WGS) entry which is preliminary data.</text>
</comment>
<evidence type="ECO:0000259" key="2">
    <source>
        <dbReference type="PROSITE" id="PS51186"/>
    </source>
</evidence>